<dbReference type="InterPro" id="IPR036119">
    <property type="entry name" value="NOS_N_sf"/>
</dbReference>
<keyword evidence="2" id="KW-0479">Metal-binding</keyword>
<organism evidence="7 8">
    <name type="scientific">Micromonospora aurantiaca</name>
    <name type="common">nom. illeg.</name>
    <dbReference type="NCBI Taxonomy" id="47850"/>
    <lineage>
        <taxon>Bacteria</taxon>
        <taxon>Bacillati</taxon>
        <taxon>Actinomycetota</taxon>
        <taxon>Actinomycetes</taxon>
        <taxon>Micromonosporales</taxon>
        <taxon>Micromonosporaceae</taxon>
        <taxon>Micromonospora</taxon>
    </lineage>
</organism>
<evidence type="ECO:0000256" key="2">
    <source>
        <dbReference type="ARBA" id="ARBA00022723"/>
    </source>
</evidence>
<evidence type="ECO:0000313" key="8">
    <source>
        <dbReference type="Proteomes" id="UP000471364"/>
    </source>
</evidence>
<proteinExistence type="predicted"/>
<reference evidence="7 8" key="1">
    <citation type="submission" date="2019-09" db="EMBL/GenBank/DDBJ databases">
        <title>High taxonomic diversity of Micromonospora strains isolated from Medicago sativa nodules in different geographical locations.</title>
        <authorList>
            <person name="Martinez-Hidalgo P."/>
            <person name="Flores-Felix J.D."/>
            <person name="Velazquez E."/>
            <person name="Brau L."/>
            <person name="Trujillo M.E."/>
            <person name="Martinez-Molina E."/>
        </authorList>
    </citation>
    <scope>NUCLEOTIDE SEQUENCE [LARGE SCALE GENOMIC DNA]</scope>
    <source>
        <strain evidence="7 8">ALFB5</strain>
    </source>
</reference>
<keyword evidence="1" id="KW-0349">Heme</keyword>
<evidence type="ECO:0000256" key="4">
    <source>
        <dbReference type="ARBA" id="ARBA00023004"/>
    </source>
</evidence>
<dbReference type="Gene3D" id="3.90.340.10">
    <property type="entry name" value="Nitric Oxide Synthase, Chain A, domain 1"/>
    <property type="match status" value="1"/>
</dbReference>
<feature type="domain" description="Nitric oxide synthase (NOS)" evidence="6">
    <location>
        <begin position="75"/>
        <end position="82"/>
    </location>
</feature>
<dbReference type="InterPro" id="IPR044944">
    <property type="entry name" value="NOS_dom_3"/>
</dbReference>
<keyword evidence="8" id="KW-1185">Reference proteome</keyword>
<dbReference type="Pfam" id="PF02898">
    <property type="entry name" value="NO_synthase"/>
    <property type="match status" value="1"/>
</dbReference>
<dbReference type="PANTHER" id="PTHR43410:SF1">
    <property type="entry name" value="NITRIC OXIDE SYNTHASE"/>
    <property type="match status" value="1"/>
</dbReference>
<dbReference type="InterPro" id="IPR050607">
    <property type="entry name" value="NOS"/>
</dbReference>
<feature type="region of interest" description="Disordered" evidence="5">
    <location>
        <begin position="343"/>
        <end position="366"/>
    </location>
</feature>
<keyword evidence="4" id="KW-0408">Iron</keyword>
<dbReference type="InterPro" id="IPR004030">
    <property type="entry name" value="NOS_N"/>
</dbReference>
<name>A0ABQ6U814_9ACTN</name>
<evidence type="ECO:0000259" key="6">
    <source>
        <dbReference type="PROSITE" id="PS60001"/>
    </source>
</evidence>
<dbReference type="InterPro" id="IPR044940">
    <property type="entry name" value="NOS_dom_2"/>
</dbReference>
<sequence length="366" mass="40866">MTAPSTVRRRADMPHDQLPAQAHAFLRQRHNELGMPGLARRWREVRAEIRANGTWRPTYDELAYAARVAWRNSGRCIGRLRWPSLIVRDRRHITTLQEVRRELAAHLDEATNGGRIRSVITVLPPATHTGPPPVRIISPQLARYAAWQSRDGVLGDPTNVALTHLATYLGWSGPTRRGLFDILPWIAATNDGRLHLLPAEPAHILEVPIHHPDHPWIADLGLRWPAVPVISKMALHFGGLQFPAPFSGTFMASEIATRNLADAHRYHQLPAIIAGLGLDDRDRLRADKALLTLHEAVLHSFETAGVSITDHHRESRAFARFVQREEAAGRVVVGDWSWLNSYPRTPQAPPGAATTTPANPPRPLSR</sequence>
<dbReference type="Proteomes" id="UP000471364">
    <property type="component" value="Unassembled WGS sequence"/>
</dbReference>
<dbReference type="PANTHER" id="PTHR43410">
    <property type="entry name" value="NITRIC OXIDE SYNTHASE OXYGENASE"/>
    <property type="match status" value="1"/>
</dbReference>
<gene>
    <name evidence="7" type="ORF">F6X54_32570</name>
</gene>
<protein>
    <submittedName>
        <fullName evidence="7">Nitric oxide synthase oxygenase</fullName>
    </submittedName>
</protein>
<comment type="caution">
    <text evidence="7">The sequence shown here is derived from an EMBL/GenBank/DDBJ whole genome shotgun (WGS) entry which is preliminary data.</text>
</comment>
<dbReference type="PROSITE" id="PS60001">
    <property type="entry name" value="NOS"/>
    <property type="match status" value="1"/>
</dbReference>
<dbReference type="EMBL" id="WAAR01000276">
    <property type="protein sequence ID" value="KAB1098585.1"/>
    <property type="molecule type" value="Genomic_DNA"/>
</dbReference>
<feature type="non-terminal residue" evidence="7">
    <location>
        <position position="366"/>
    </location>
</feature>
<dbReference type="Gene3D" id="3.90.440.10">
    <property type="entry name" value="Nitric Oxide Synthase,Heme Domain,Chain A domain 2"/>
    <property type="match status" value="1"/>
</dbReference>
<evidence type="ECO:0000256" key="3">
    <source>
        <dbReference type="ARBA" id="ARBA00023002"/>
    </source>
</evidence>
<dbReference type="InterPro" id="IPR044943">
    <property type="entry name" value="NOS_dom_1"/>
</dbReference>
<evidence type="ECO:0000313" key="7">
    <source>
        <dbReference type="EMBL" id="KAB1098585.1"/>
    </source>
</evidence>
<keyword evidence="3" id="KW-0560">Oxidoreductase</keyword>
<evidence type="ECO:0000256" key="5">
    <source>
        <dbReference type="SAM" id="MobiDB-lite"/>
    </source>
</evidence>
<accession>A0ABQ6U814</accession>
<evidence type="ECO:0000256" key="1">
    <source>
        <dbReference type="ARBA" id="ARBA00022617"/>
    </source>
</evidence>
<dbReference type="SUPFAM" id="SSF56512">
    <property type="entry name" value="Nitric oxide (NO) synthase oxygenase domain"/>
    <property type="match status" value="1"/>
</dbReference>
<dbReference type="Gene3D" id="3.90.1230.10">
    <property type="entry name" value="Nitric Oxide Synthase, Chain A, domain 3"/>
    <property type="match status" value="1"/>
</dbReference>